<sequence>MLNLRLFLAEFHKIKKTNIWLLLFITPLLTGMLTYLKVSDTLASLNNWEIIYSFASIIHAMIFLPLLTGIFTAFICRHDHLHGGWKQLLVQPIKRYQLYCTKAIFVLFFIIITQLLFLLEIIIVGSICGITGPFPTTYIFKSLIGGIFTTLPLIALQMWLSAIWSSFAAPMVVCVGLTIPGMIISQSERFGPIYPWSQPLLAMLPSGSETGLLFISTKSILIVLISFIVLFAGGLINFNKKTY</sequence>
<keyword evidence="1" id="KW-0472">Membrane</keyword>
<feature type="transmembrane region" description="Helical" evidence="1">
    <location>
        <begin position="20"/>
        <end position="38"/>
    </location>
</feature>
<reference evidence="2 3" key="1">
    <citation type="submission" date="2016-05" db="EMBL/GenBank/DDBJ databases">
        <title>Bacillus thuringiensis and Bacillus weihenstephanensis as novel biocontrol agents of wilt causing Verticillium species.</title>
        <authorList>
            <person name="Hollensteiner J."/>
            <person name="Wemheuer F."/>
            <person name="Harting R."/>
            <person name="Kolarzyk A."/>
            <person name="Diaz-Valerio S."/>
            <person name="Poehlein A."/>
            <person name="Brzuszkiewicz E."/>
            <person name="Nesemann K."/>
            <person name="Braus-Stromeyer S."/>
            <person name="Braus G."/>
            <person name="Daniel R."/>
            <person name="Liesegang H."/>
        </authorList>
    </citation>
    <scope>NUCLEOTIDE SEQUENCE [LARGE SCALE GENOMIC DNA]</scope>
    <source>
        <strain evidence="2 3">GOE8</strain>
    </source>
</reference>
<feature type="transmembrane region" description="Helical" evidence="1">
    <location>
        <begin position="163"/>
        <end position="184"/>
    </location>
</feature>
<gene>
    <name evidence="2" type="ORF">BWGOE8_55950</name>
</gene>
<dbReference type="RefSeq" id="WP_070146061.1">
    <property type="nucleotide sequence ID" value="NZ_LXLT01000084.1"/>
</dbReference>
<feature type="transmembrane region" description="Helical" evidence="1">
    <location>
        <begin position="104"/>
        <end position="132"/>
    </location>
</feature>
<feature type="transmembrane region" description="Helical" evidence="1">
    <location>
        <begin position="138"/>
        <end position="156"/>
    </location>
</feature>
<protein>
    <submittedName>
        <fullName evidence="2">Uncharacterized protein</fullName>
    </submittedName>
</protein>
<organism evidence="2 3">
    <name type="scientific">Bacillus mycoides</name>
    <dbReference type="NCBI Taxonomy" id="1405"/>
    <lineage>
        <taxon>Bacteria</taxon>
        <taxon>Bacillati</taxon>
        <taxon>Bacillota</taxon>
        <taxon>Bacilli</taxon>
        <taxon>Bacillales</taxon>
        <taxon>Bacillaceae</taxon>
        <taxon>Bacillus</taxon>
        <taxon>Bacillus cereus group</taxon>
    </lineage>
</organism>
<dbReference type="PANTHER" id="PTHR37305:SF1">
    <property type="entry name" value="MEMBRANE PROTEIN"/>
    <property type="match status" value="1"/>
</dbReference>
<feature type="transmembrane region" description="Helical" evidence="1">
    <location>
        <begin position="50"/>
        <end position="76"/>
    </location>
</feature>
<proteinExistence type="predicted"/>
<evidence type="ECO:0000256" key="1">
    <source>
        <dbReference type="SAM" id="Phobius"/>
    </source>
</evidence>
<name>A0A1E8AZC9_BACMY</name>
<evidence type="ECO:0000313" key="2">
    <source>
        <dbReference type="EMBL" id="OFD70461.1"/>
    </source>
</evidence>
<accession>A0A1E8AZC9</accession>
<comment type="caution">
    <text evidence="2">The sequence shown here is derived from an EMBL/GenBank/DDBJ whole genome shotgun (WGS) entry which is preliminary data.</text>
</comment>
<keyword evidence="1" id="KW-1133">Transmembrane helix</keyword>
<dbReference type="EMBL" id="LXLT01000084">
    <property type="protein sequence ID" value="OFD70461.1"/>
    <property type="molecule type" value="Genomic_DNA"/>
</dbReference>
<evidence type="ECO:0000313" key="3">
    <source>
        <dbReference type="Proteomes" id="UP000175706"/>
    </source>
</evidence>
<keyword evidence="1" id="KW-0812">Transmembrane</keyword>
<feature type="transmembrane region" description="Helical" evidence="1">
    <location>
        <begin position="212"/>
        <end position="238"/>
    </location>
</feature>
<dbReference type="PATRIC" id="fig|86662.25.peg.5757"/>
<dbReference type="CDD" id="cd21809">
    <property type="entry name" value="ABC-2_lan_permease-like"/>
    <property type="match status" value="1"/>
</dbReference>
<dbReference type="Proteomes" id="UP000175706">
    <property type="component" value="Unassembled WGS sequence"/>
</dbReference>
<dbReference type="Pfam" id="PF12730">
    <property type="entry name" value="ABC2_membrane_4"/>
    <property type="match status" value="1"/>
</dbReference>
<dbReference type="AlphaFoldDB" id="A0A1E8AZC9"/>
<dbReference type="PANTHER" id="PTHR37305">
    <property type="entry name" value="INTEGRAL MEMBRANE PROTEIN-RELATED"/>
    <property type="match status" value="1"/>
</dbReference>